<proteinExistence type="predicted"/>
<gene>
    <name evidence="1" type="ORF">J1605_003122</name>
</gene>
<protein>
    <submittedName>
        <fullName evidence="1">Uncharacterized protein</fullName>
    </submittedName>
</protein>
<sequence length="95" mass="10671">MLAVTVVFYEEEHRVTLVVILTPLCSSVNSPLSNQPGGKSQYPISRGDKLKKQFFTPKVLQDYRKLKNTAEQFLSQSGYSEVNLSKLFADCAVRS</sequence>
<organism evidence="1 2">
    <name type="scientific">Eschrichtius robustus</name>
    <name type="common">California gray whale</name>
    <name type="synonym">Eschrichtius gibbosus</name>
    <dbReference type="NCBI Taxonomy" id="9764"/>
    <lineage>
        <taxon>Eukaryota</taxon>
        <taxon>Metazoa</taxon>
        <taxon>Chordata</taxon>
        <taxon>Craniata</taxon>
        <taxon>Vertebrata</taxon>
        <taxon>Euteleostomi</taxon>
        <taxon>Mammalia</taxon>
        <taxon>Eutheria</taxon>
        <taxon>Laurasiatheria</taxon>
        <taxon>Artiodactyla</taxon>
        <taxon>Whippomorpha</taxon>
        <taxon>Cetacea</taxon>
        <taxon>Mysticeti</taxon>
        <taxon>Eschrichtiidae</taxon>
        <taxon>Eschrichtius</taxon>
    </lineage>
</organism>
<name>A0AB34HPC2_ESCRO</name>
<evidence type="ECO:0000313" key="1">
    <source>
        <dbReference type="EMBL" id="KAJ8794651.1"/>
    </source>
</evidence>
<dbReference type="Proteomes" id="UP001159641">
    <property type="component" value="Unassembled WGS sequence"/>
</dbReference>
<comment type="caution">
    <text evidence="1">The sequence shown here is derived from an EMBL/GenBank/DDBJ whole genome shotgun (WGS) entry which is preliminary data.</text>
</comment>
<keyword evidence="2" id="KW-1185">Reference proteome</keyword>
<accession>A0AB34HPC2</accession>
<dbReference type="EMBL" id="JAIQCJ010000779">
    <property type="protein sequence ID" value="KAJ8794651.1"/>
    <property type="molecule type" value="Genomic_DNA"/>
</dbReference>
<reference evidence="1 2" key="1">
    <citation type="submission" date="2022-11" db="EMBL/GenBank/DDBJ databases">
        <title>Whole genome sequence of Eschrichtius robustus ER-17-0199.</title>
        <authorList>
            <person name="Bruniche-Olsen A."/>
            <person name="Black A.N."/>
            <person name="Fields C.J."/>
            <person name="Walden K."/>
            <person name="Dewoody J.A."/>
        </authorList>
    </citation>
    <scope>NUCLEOTIDE SEQUENCE [LARGE SCALE GENOMIC DNA]</scope>
    <source>
        <strain evidence="1">ER-17-0199</strain>
        <tissue evidence="1">Blubber</tissue>
    </source>
</reference>
<evidence type="ECO:0000313" key="2">
    <source>
        <dbReference type="Proteomes" id="UP001159641"/>
    </source>
</evidence>
<dbReference type="AlphaFoldDB" id="A0AB34HPC2"/>